<dbReference type="InterPro" id="IPR051178">
    <property type="entry name" value="TfdA_dioxygenase"/>
</dbReference>
<dbReference type="GO" id="GO:0046872">
    <property type="term" value="F:metal ion binding"/>
    <property type="evidence" value="ECO:0007669"/>
    <property type="project" value="UniProtKB-KW"/>
</dbReference>
<comment type="similarity">
    <text evidence="2">Belongs to the TfdA dioxygenase family.</text>
</comment>
<evidence type="ECO:0000313" key="9">
    <source>
        <dbReference type="Proteomes" id="UP000490939"/>
    </source>
</evidence>
<dbReference type="Pfam" id="PF02668">
    <property type="entry name" value="TauD"/>
    <property type="match status" value="2"/>
</dbReference>
<name>A0A8H3VMN5_VENIN</name>
<keyword evidence="6" id="KW-0408">Iron</keyword>
<keyword evidence="4" id="KW-0223">Dioxygenase</keyword>
<dbReference type="SUPFAM" id="SSF51197">
    <property type="entry name" value="Clavaminate synthase-like"/>
    <property type="match status" value="2"/>
</dbReference>
<feature type="domain" description="TauD/TfdA-like" evidence="7">
    <location>
        <begin position="513"/>
        <end position="744"/>
    </location>
</feature>
<feature type="domain" description="TauD/TfdA-like" evidence="7">
    <location>
        <begin position="49"/>
        <end position="389"/>
    </location>
</feature>
<dbReference type="InterPro" id="IPR042098">
    <property type="entry name" value="TauD-like_sf"/>
</dbReference>
<accession>A0A8H3VMN5</accession>
<evidence type="ECO:0000259" key="7">
    <source>
        <dbReference type="Pfam" id="PF02668"/>
    </source>
</evidence>
<evidence type="ECO:0000256" key="5">
    <source>
        <dbReference type="ARBA" id="ARBA00023002"/>
    </source>
</evidence>
<comment type="cofactor">
    <cofactor evidence="1">
        <name>Fe(2+)</name>
        <dbReference type="ChEBI" id="CHEBI:29033"/>
    </cofactor>
</comment>
<keyword evidence="3" id="KW-0479">Metal-binding</keyword>
<evidence type="ECO:0000256" key="3">
    <source>
        <dbReference type="ARBA" id="ARBA00022723"/>
    </source>
</evidence>
<dbReference type="Proteomes" id="UP000490939">
    <property type="component" value="Unassembled WGS sequence"/>
</dbReference>
<evidence type="ECO:0000256" key="6">
    <source>
        <dbReference type="ARBA" id="ARBA00023004"/>
    </source>
</evidence>
<dbReference type="AlphaFoldDB" id="A0A8H3VMN5"/>
<sequence>MVYTTTELEPGAELIVPLVAEKHAFELPHAETSTGRVVLMKHDEESNVDFGAEIWDIDLNNFTDADFAFIHDALHRHKLLVFKGQPEMLKPTQQYRLTAGFDPDEKTGGFAHGADPFLTSHNGVNFYGIPKRPAIPEQPQVHILGRGPLPDNHYGFPPGFEVQGIDHEEFHLPPHIPQAERDQGVSRFYQWHWDGSLYKIPPPRVGCLLAVRTPKGPDVTVRWEDGTGTEMTIAPGATAMVAGSNALRLLDKETMNIVMNSRIEYAPHAFNWMSTAHSTRLGHLLETEGKEKSVDQLPPIEQKHVCIYPMVWTNPVTGEKSLQVHGQGAFKLYLKSSPWGEEKVITDLAEVREFMHKIMRPVLSPENIYAHRHEEQDVILWYNRALWHSIKINFGATVEGLDINNISDAEVEELKKTVWRHKVVVIKGQKDMLPIKQWELVVRSDPTAEQVHSHGDVKTFNAKGGMLAKSRQVFGIPGAENVRLIGKGYQGKDHYGLGEINITKGLSHDFHAKELTNERFQAGNTRFQRWHIDAPLYNRHPAWFTTLRAITLPEGPELTINWDDGSDFSMKTKPGLTAFFSCSQLYNMLSEEEQRMADHSFVEYAPHPYMWIENCKGNPNGLGLETQGKEHTLEELGDWDPKAIKRYPMVWVNPETNEKAFMVHGIVAHKLFVRSSPDEEARVISDVIEIREFLHNIQSRVLKPEHILLPELEEGDMVMWDNYGVFHTACDYPEEGYGPRSMHQANIGSSVGPTGPVEIALMA</sequence>
<dbReference type="Gene3D" id="3.60.130.10">
    <property type="entry name" value="Clavaminate synthase-like"/>
    <property type="match status" value="2"/>
</dbReference>
<evidence type="ECO:0000256" key="2">
    <source>
        <dbReference type="ARBA" id="ARBA00005896"/>
    </source>
</evidence>
<reference evidence="8 9" key="1">
    <citation type="submission" date="2019-07" db="EMBL/GenBank/DDBJ databases">
        <title>Venturia inaequalis Genome Resource.</title>
        <authorList>
            <person name="Lichtner F.J."/>
        </authorList>
    </citation>
    <scope>NUCLEOTIDE SEQUENCE [LARGE SCALE GENOMIC DNA]</scope>
    <source>
        <strain evidence="8 9">DMI_063113</strain>
    </source>
</reference>
<gene>
    <name evidence="8" type="ORF">EG327_000322</name>
</gene>
<protein>
    <recommendedName>
        <fullName evidence="7">TauD/TfdA-like domain-containing protein</fullName>
    </recommendedName>
</protein>
<keyword evidence="5" id="KW-0560">Oxidoreductase</keyword>
<evidence type="ECO:0000256" key="1">
    <source>
        <dbReference type="ARBA" id="ARBA00001954"/>
    </source>
</evidence>
<organism evidence="8 9">
    <name type="scientific">Venturia inaequalis</name>
    <name type="common">Apple scab fungus</name>
    <dbReference type="NCBI Taxonomy" id="5025"/>
    <lineage>
        <taxon>Eukaryota</taxon>
        <taxon>Fungi</taxon>
        <taxon>Dikarya</taxon>
        <taxon>Ascomycota</taxon>
        <taxon>Pezizomycotina</taxon>
        <taxon>Dothideomycetes</taxon>
        <taxon>Pleosporomycetidae</taxon>
        <taxon>Venturiales</taxon>
        <taxon>Venturiaceae</taxon>
        <taxon>Venturia</taxon>
    </lineage>
</organism>
<dbReference type="PANTHER" id="PTHR43779:SF2">
    <property type="entry name" value="ALPHA-KETOGLUTARATE-DEPENDENT XANTHINE DIOXYGENASE XAN1"/>
    <property type="match status" value="1"/>
</dbReference>
<proteinExistence type="inferred from homology"/>
<comment type="caution">
    <text evidence="8">The sequence shown here is derived from an EMBL/GenBank/DDBJ whole genome shotgun (WGS) entry which is preliminary data.</text>
</comment>
<keyword evidence="9" id="KW-1185">Reference proteome</keyword>
<dbReference type="EMBL" id="WNWR01000105">
    <property type="protein sequence ID" value="KAE9991201.1"/>
    <property type="molecule type" value="Genomic_DNA"/>
</dbReference>
<evidence type="ECO:0000256" key="4">
    <source>
        <dbReference type="ARBA" id="ARBA00022964"/>
    </source>
</evidence>
<dbReference type="InterPro" id="IPR003819">
    <property type="entry name" value="TauD/TfdA-like"/>
</dbReference>
<dbReference type="GO" id="GO:0051213">
    <property type="term" value="F:dioxygenase activity"/>
    <property type="evidence" value="ECO:0007669"/>
    <property type="project" value="UniProtKB-KW"/>
</dbReference>
<evidence type="ECO:0000313" key="8">
    <source>
        <dbReference type="EMBL" id="KAE9991201.1"/>
    </source>
</evidence>
<dbReference type="PANTHER" id="PTHR43779">
    <property type="entry name" value="DIOXYGENASE RV0097-RELATED"/>
    <property type="match status" value="1"/>
</dbReference>